<comment type="caution">
    <text evidence="2">The sequence shown here is derived from an EMBL/GenBank/DDBJ whole genome shotgun (WGS) entry which is preliminary data.</text>
</comment>
<gene>
    <name evidence="2" type="ORF">CK203_063123</name>
</gene>
<evidence type="ECO:0000313" key="2">
    <source>
        <dbReference type="EMBL" id="RVW64739.1"/>
    </source>
</evidence>
<feature type="chain" id="PRO_5019291851" evidence="1">
    <location>
        <begin position="31"/>
        <end position="94"/>
    </location>
</feature>
<feature type="signal peptide" evidence="1">
    <location>
        <begin position="1"/>
        <end position="30"/>
    </location>
</feature>
<reference evidence="2 3" key="1">
    <citation type="journal article" date="2018" name="PLoS Genet.">
        <title>Population sequencing reveals clonal diversity and ancestral inbreeding in the grapevine cultivar Chardonnay.</title>
        <authorList>
            <person name="Roach M.J."/>
            <person name="Johnson D.L."/>
            <person name="Bohlmann J."/>
            <person name="van Vuuren H.J."/>
            <person name="Jones S.J."/>
            <person name="Pretorius I.S."/>
            <person name="Schmidt S.A."/>
            <person name="Borneman A.R."/>
        </authorList>
    </citation>
    <scope>NUCLEOTIDE SEQUENCE [LARGE SCALE GENOMIC DNA]</scope>
    <source>
        <strain evidence="3">cv. Chardonnay</strain>
        <tissue evidence="2">Leaf</tissue>
    </source>
</reference>
<keyword evidence="1" id="KW-0732">Signal</keyword>
<proteinExistence type="predicted"/>
<protein>
    <submittedName>
        <fullName evidence="2">Uncharacterized protein</fullName>
    </submittedName>
</protein>
<evidence type="ECO:0000313" key="3">
    <source>
        <dbReference type="Proteomes" id="UP000288805"/>
    </source>
</evidence>
<evidence type="ECO:0000256" key="1">
    <source>
        <dbReference type="SAM" id="SignalP"/>
    </source>
</evidence>
<accession>A0A438FXQ7</accession>
<dbReference type="EMBL" id="QGNW01000707">
    <property type="protein sequence ID" value="RVW64739.1"/>
    <property type="molecule type" value="Genomic_DNA"/>
</dbReference>
<dbReference type="Proteomes" id="UP000288805">
    <property type="component" value="Unassembled WGS sequence"/>
</dbReference>
<organism evidence="2 3">
    <name type="scientific">Vitis vinifera</name>
    <name type="common">Grape</name>
    <dbReference type="NCBI Taxonomy" id="29760"/>
    <lineage>
        <taxon>Eukaryota</taxon>
        <taxon>Viridiplantae</taxon>
        <taxon>Streptophyta</taxon>
        <taxon>Embryophyta</taxon>
        <taxon>Tracheophyta</taxon>
        <taxon>Spermatophyta</taxon>
        <taxon>Magnoliopsida</taxon>
        <taxon>eudicotyledons</taxon>
        <taxon>Gunneridae</taxon>
        <taxon>Pentapetalae</taxon>
        <taxon>rosids</taxon>
        <taxon>Vitales</taxon>
        <taxon>Vitaceae</taxon>
        <taxon>Viteae</taxon>
        <taxon>Vitis</taxon>
    </lineage>
</organism>
<sequence>MMIFANTNFIIAITPCLVLVQLQLLRLSSCGVEEIVAKENGIETMPSFVFPELKNLTLRHLVPKNTYFGMDHQIYACPYGCLSETRSVTNPNKI</sequence>
<dbReference type="AlphaFoldDB" id="A0A438FXQ7"/>
<name>A0A438FXQ7_VITVI</name>